<gene>
    <name evidence="2" type="ORF">K3136_08475</name>
</gene>
<dbReference type="EMBL" id="CP081294">
    <property type="protein sequence ID" value="QZD96558.1"/>
    <property type="molecule type" value="Genomic_DNA"/>
</dbReference>
<evidence type="ECO:0000313" key="2">
    <source>
        <dbReference type="EMBL" id="QZD96558.1"/>
    </source>
</evidence>
<keyword evidence="1" id="KW-0472">Membrane</keyword>
<protein>
    <submittedName>
        <fullName evidence="2">Uncharacterized protein</fullName>
    </submittedName>
</protein>
<feature type="transmembrane region" description="Helical" evidence="1">
    <location>
        <begin position="60"/>
        <end position="78"/>
    </location>
</feature>
<feature type="transmembrane region" description="Helical" evidence="1">
    <location>
        <begin position="36"/>
        <end position="54"/>
    </location>
</feature>
<organism evidence="2 3">
    <name type="scientific">Qipengyuania gelatinilytica</name>
    <dbReference type="NCBI Taxonomy" id="2867231"/>
    <lineage>
        <taxon>Bacteria</taxon>
        <taxon>Pseudomonadati</taxon>
        <taxon>Pseudomonadota</taxon>
        <taxon>Alphaproteobacteria</taxon>
        <taxon>Sphingomonadales</taxon>
        <taxon>Erythrobacteraceae</taxon>
        <taxon>Qipengyuania</taxon>
    </lineage>
</organism>
<keyword evidence="3" id="KW-1185">Reference proteome</keyword>
<keyword evidence="1" id="KW-1133">Transmembrane helix</keyword>
<sequence length="82" mass="9086">MFLLGVGNFFVHKAVLESRHPMLEQFRGFQGAGRRVSLAFEFVVLLACMLLAAQGWTGAVIAYAIYSSFNFATAWLILSGRI</sequence>
<evidence type="ECO:0000313" key="3">
    <source>
        <dbReference type="Proteomes" id="UP000824321"/>
    </source>
</evidence>
<reference evidence="2 3" key="1">
    <citation type="submission" date="2021-08" db="EMBL/GenBank/DDBJ databases">
        <title>Comparative Genomics Analysis of the Genus Qipengyuania Reveals Extensive Genetic Diversity and Metabolic Versatility, Including the Description of Fifteen Novel Species.</title>
        <authorList>
            <person name="Liu Y."/>
        </authorList>
    </citation>
    <scope>NUCLEOTIDE SEQUENCE [LARGE SCALE GENOMIC DNA]</scope>
    <source>
        <strain evidence="2 3">1NDH1</strain>
    </source>
</reference>
<name>A0ABX9ABG9_9SPHN</name>
<proteinExistence type="predicted"/>
<keyword evidence="1" id="KW-0812">Transmembrane</keyword>
<accession>A0ABX9ABG9</accession>
<evidence type="ECO:0000256" key="1">
    <source>
        <dbReference type="SAM" id="Phobius"/>
    </source>
</evidence>
<dbReference type="Proteomes" id="UP000824321">
    <property type="component" value="Chromosome"/>
</dbReference>